<dbReference type="Proteomes" id="UP000675781">
    <property type="component" value="Unassembled WGS sequence"/>
</dbReference>
<organism evidence="2 3">
    <name type="scientific">Actinospica durhamensis</name>
    <dbReference type="NCBI Taxonomy" id="1508375"/>
    <lineage>
        <taxon>Bacteria</taxon>
        <taxon>Bacillati</taxon>
        <taxon>Actinomycetota</taxon>
        <taxon>Actinomycetes</taxon>
        <taxon>Catenulisporales</taxon>
        <taxon>Actinospicaceae</taxon>
        <taxon>Actinospica</taxon>
    </lineage>
</organism>
<proteinExistence type="predicted"/>
<dbReference type="Pfam" id="PF13302">
    <property type="entry name" value="Acetyltransf_3"/>
    <property type="match status" value="1"/>
</dbReference>
<dbReference type="RefSeq" id="WP_212527113.1">
    <property type="nucleotide sequence ID" value="NZ_JAGSOG010000013.1"/>
</dbReference>
<dbReference type="PANTHER" id="PTHR39173:SF1">
    <property type="entry name" value="ACETYLTRANSFERASE"/>
    <property type="match status" value="1"/>
</dbReference>
<sequence>MIELIEPDTDLYNAFRACRADWGPGEHEDGFGIDERDDVDSPEGFATWVRRMRSQLHPRTQPCPDRPHWTPHWIVEDGEILGAIALRHQADDLFGRIGYGIRPSARRRGVATWALTQTLAEAREVLGLDRVLMPCAADNIPSARTIERCGGILEGIVATELGPQRRYWIDLS</sequence>
<accession>A0A941IRT5</accession>
<reference evidence="2" key="1">
    <citation type="submission" date="2021-04" db="EMBL/GenBank/DDBJ databases">
        <title>Genome based classification of Actinospica acidithermotolerans sp. nov., an actinobacterium isolated from an Indonesian hot spring.</title>
        <authorList>
            <person name="Kusuma A.B."/>
            <person name="Putra K.E."/>
            <person name="Nafisah S."/>
            <person name="Loh J."/>
            <person name="Nouioui I."/>
            <person name="Goodfellow M."/>
        </authorList>
    </citation>
    <scope>NUCLEOTIDE SEQUENCE</scope>
    <source>
        <strain evidence="2">CSCA 57</strain>
    </source>
</reference>
<comment type="caution">
    <text evidence="2">The sequence shown here is derived from an EMBL/GenBank/DDBJ whole genome shotgun (WGS) entry which is preliminary data.</text>
</comment>
<evidence type="ECO:0000313" key="3">
    <source>
        <dbReference type="Proteomes" id="UP000675781"/>
    </source>
</evidence>
<dbReference type="GO" id="GO:0016747">
    <property type="term" value="F:acyltransferase activity, transferring groups other than amino-acyl groups"/>
    <property type="evidence" value="ECO:0007669"/>
    <property type="project" value="InterPro"/>
</dbReference>
<keyword evidence="2" id="KW-0012">Acyltransferase</keyword>
<dbReference type="CDD" id="cd04301">
    <property type="entry name" value="NAT_SF"/>
    <property type="match status" value="1"/>
</dbReference>
<dbReference type="EMBL" id="JAGSOG010000013">
    <property type="protein sequence ID" value="MBR7832586.1"/>
    <property type="molecule type" value="Genomic_DNA"/>
</dbReference>
<protein>
    <submittedName>
        <fullName evidence="2">GNAT family N-acetyltransferase</fullName>
        <ecNumber evidence="2">2.3.1.-</ecNumber>
    </submittedName>
</protein>
<evidence type="ECO:0000259" key="1">
    <source>
        <dbReference type="PROSITE" id="PS51186"/>
    </source>
</evidence>
<dbReference type="SUPFAM" id="SSF55729">
    <property type="entry name" value="Acyl-CoA N-acyltransferases (Nat)"/>
    <property type="match status" value="1"/>
</dbReference>
<dbReference type="InterPro" id="IPR016181">
    <property type="entry name" value="Acyl_CoA_acyltransferase"/>
</dbReference>
<name>A0A941IRT5_9ACTN</name>
<feature type="domain" description="N-acetyltransferase" evidence="1">
    <location>
        <begin position="31"/>
        <end position="172"/>
    </location>
</feature>
<keyword evidence="2" id="KW-0808">Transferase</keyword>
<dbReference type="Gene3D" id="3.40.630.30">
    <property type="match status" value="1"/>
</dbReference>
<dbReference type="PANTHER" id="PTHR39173">
    <property type="entry name" value="ACETYLTRANSFERASE"/>
    <property type="match status" value="1"/>
</dbReference>
<dbReference type="InterPro" id="IPR000182">
    <property type="entry name" value="GNAT_dom"/>
</dbReference>
<dbReference type="AlphaFoldDB" id="A0A941IRT5"/>
<evidence type="ECO:0000313" key="2">
    <source>
        <dbReference type="EMBL" id="MBR7832586.1"/>
    </source>
</evidence>
<dbReference type="EC" id="2.3.1.-" evidence="2"/>
<dbReference type="PROSITE" id="PS51186">
    <property type="entry name" value="GNAT"/>
    <property type="match status" value="1"/>
</dbReference>
<keyword evidence="3" id="KW-1185">Reference proteome</keyword>
<gene>
    <name evidence="2" type="ORF">KDL01_04910</name>
</gene>